<dbReference type="RefSeq" id="WP_174627161.1">
    <property type="nucleotide sequence ID" value="NZ_CADCXN010000100.1"/>
</dbReference>
<dbReference type="AlphaFoldDB" id="A0A8S0XUQ3"/>
<accession>A0A8S0XUQ3</accession>
<evidence type="ECO:0000313" key="1">
    <source>
        <dbReference type="EMBL" id="CAA9892378.1"/>
    </source>
</evidence>
<reference evidence="1 2" key="1">
    <citation type="submission" date="2020-02" db="EMBL/GenBank/DDBJ databases">
        <authorList>
            <person name="Hogendoorn C."/>
        </authorList>
    </citation>
    <scope>NUCLEOTIDE SEQUENCE [LARGE SCALE GENOMIC DNA]</scope>
    <source>
        <strain evidence="1">METHB21</strain>
    </source>
</reference>
<dbReference type="Proteomes" id="UP000494216">
    <property type="component" value="Unassembled WGS sequence"/>
</dbReference>
<dbReference type="InterPro" id="IPR019291">
    <property type="entry name" value="Host_attachment_protein"/>
</dbReference>
<protein>
    <submittedName>
        <fullName evidence="1">Host cell attachment-required protein</fullName>
    </submittedName>
</protein>
<dbReference type="Pfam" id="PF10116">
    <property type="entry name" value="Host_attach"/>
    <property type="match status" value="1"/>
</dbReference>
<gene>
    <name evidence="1" type="ORF">METHB2_680018</name>
</gene>
<organism evidence="1 2">
    <name type="scientific">Candidatus Methylobacter favarea</name>
    <dbReference type="NCBI Taxonomy" id="2707345"/>
    <lineage>
        <taxon>Bacteria</taxon>
        <taxon>Pseudomonadati</taxon>
        <taxon>Pseudomonadota</taxon>
        <taxon>Gammaproteobacteria</taxon>
        <taxon>Methylococcales</taxon>
        <taxon>Methylococcaceae</taxon>
        <taxon>Methylobacter</taxon>
    </lineage>
</organism>
<proteinExistence type="predicted"/>
<keyword evidence="2" id="KW-1185">Reference proteome</keyword>
<dbReference type="EMBL" id="CADCXN010000100">
    <property type="protein sequence ID" value="CAA9892378.1"/>
    <property type="molecule type" value="Genomic_DNA"/>
</dbReference>
<sequence>MKLTWILAADNTRARIFTTESSASPLVEIEDLAHTASRLLDREITSDLPGRVKSSNGIGHALEQPTDPKKHEADKFAHQIASYLAAAYKAGKFEQLFIVAEPSFLGLLRSHLPEQIKKQVCFELDKNITTQSAADIRKHLPTYLASSL</sequence>
<comment type="caution">
    <text evidence="1">The sequence shown here is derived from an EMBL/GenBank/DDBJ whole genome shotgun (WGS) entry which is preliminary data.</text>
</comment>
<name>A0A8S0XUQ3_9GAMM</name>
<evidence type="ECO:0000313" key="2">
    <source>
        <dbReference type="Proteomes" id="UP000494216"/>
    </source>
</evidence>